<comment type="caution">
    <text evidence="1">The sequence shown here is derived from an EMBL/GenBank/DDBJ whole genome shotgun (WGS) entry which is preliminary data.</text>
</comment>
<dbReference type="EMBL" id="ACFU01000001">
    <property type="protein sequence ID" value="EEF15323.1"/>
    <property type="molecule type" value="Genomic_DNA"/>
</dbReference>
<evidence type="ECO:0000313" key="2">
    <source>
        <dbReference type="Proteomes" id="UP000003082"/>
    </source>
</evidence>
<dbReference type="Proteomes" id="UP000003082">
    <property type="component" value="Unassembled WGS sequence"/>
</dbReference>
<dbReference type="AlphaFoldDB" id="B9CXR3"/>
<organism evidence="1 2">
    <name type="scientific">Campylobacter rectus RM3267</name>
    <dbReference type="NCBI Taxonomy" id="553218"/>
    <lineage>
        <taxon>Bacteria</taxon>
        <taxon>Pseudomonadati</taxon>
        <taxon>Campylobacterota</taxon>
        <taxon>Epsilonproteobacteria</taxon>
        <taxon>Campylobacterales</taxon>
        <taxon>Campylobacteraceae</taxon>
        <taxon>Campylobacter</taxon>
    </lineage>
</organism>
<accession>B9CXR3</accession>
<reference evidence="1 2" key="1">
    <citation type="submission" date="2008-08" db="EMBL/GenBank/DDBJ databases">
        <authorList>
            <person name="Madupu R."/>
            <person name="Durkin A.S."/>
            <person name="Torralba M."/>
            <person name="Methe B."/>
            <person name="Sutton G.G."/>
            <person name="Strausberg R.L."/>
            <person name="Nelson K.E."/>
        </authorList>
    </citation>
    <scope>NUCLEOTIDE SEQUENCE [LARGE SCALE GENOMIC DNA]</scope>
    <source>
        <strain evidence="1 2">RM3267</strain>
    </source>
</reference>
<protein>
    <submittedName>
        <fullName evidence="1">Uncharacterized protein</fullName>
    </submittedName>
</protein>
<evidence type="ECO:0000313" key="1">
    <source>
        <dbReference type="EMBL" id="EEF15323.1"/>
    </source>
</evidence>
<gene>
    <name evidence="1" type="ORF">CAMRE0001_0074</name>
</gene>
<keyword evidence="2" id="KW-1185">Reference proteome</keyword>
<sequence length="42" mass="4778">MSFRAGFSHLNLETFMPAQNLRASLGRRAFLKFGAPFGFKTR</sequence>
<name>B9CXR3_CAMRE</name>
<proteinExistence type="predicted"/>